<evidence type="ECO:0000313" key="2">
    <source>
        <dbReference type="Proteomes" id="UP000298327"/>
    </source>
</evidence>
<organism evidence="1 2">
    <name type="scientific">Dentipellis fragilis</name>
    <dbReference type="NCBI Taxonomy" id="205917"/>
    <lineage>
        <taxon>Eukaryota</taxon>
        <taxon>Fungi</taxon>
        <taxon>Dikarya</taxon>
        <taxon>Basidiomycota</taxon>
        <taxon>Agaricomycotina</taxon>
        <taxon>Agaricomycetes</taxon>
        <taxon>Russulales</taxon>
        <taxon>Hericiaceae</taxon>
        <taxon>Dentipellis</taxon>
    </lineage>
</organism>
<proteinExistence type="predicted"/>
<reference evidence="1 2" key="1">
    <citation type="submission" date="2019-02" db="EMBL/GenBank/DDBJ databases">
        <title>Genome sequencing of the rare red list fungi Dentipellis fragilis.</title>
        <authorList>
            <person name="Buettner E."/>
            <person name="Kellner H."/>
        </authorList>
    </citation>
    <scope>NUCLEOTIDE SEQUENCE [LARGE SCALE GENOMIC DNA]</scope>
    <source>
        <strain evidence="1 2">DSM 105465</strain>
    </source>
</reference>
<dbReference type="Proteomes" id="UP000298327">
    <property type="component" value="Unassembled WGS sequence"/>
</dbReference>
<name>A0A4Y9Y2P3_9AGAM</name>
<sequence length="207" mass="22373">MTRPADDSLQLNACHHDKPEVNRPLPPEARRSDLFPSPGLSRLDVAFGKLRHVSTTPRVAHALAHSPIPSAHLAIVRWTSPADVSLRSPTRVASPYTLPRWRGHTLAAADFIVRTYPHPPSLPCWGETVVWFLSDGLTGGRSAAVRHVLEDGQARTGVVRVLPLGLNISGEPSGVRGTQVSLRSIEGSSCSRDSADGTFTHVRPSLL</sequence>
<keyword evidence="2" id="KW-1185">Reference proteome</keyword>
<accession>A0A4Y9Y2P3</accession>
<dbReference type="EMBL" id="SEOQ01000803">
    <property type="protein sequence ID" value="TFY56734.1"/>
    <property type="molecule type" value="Genomic_DNA"/>
</dbReference>
<evidence type="ECO:0000313" key="1">
    <source>
        <dbReference type="EMBL" id="TFY56734.1"/>
    </source>
</evidence>
<comment type="caution">
    <text evidence="1">The sequence shown here is derived from an EMBL/GenBank/DDBJ whole genome shotgun (WGS) entry which is preliminary data.</text>
</comment>
<protein>
    <submittedName>
        <fullName evidence="1">Uncharacterized protein</fullName>
    </submittedName>
</protein>
<dbReference type="AlphaFoldDB" id="A0A4Y9Y2P3"/>
<gene>
    <name evidence="1" type="ORF">EVG20_g8815</name>
</gene>